<dbReference type="Proteomes" id="UP001205105">
    <property type="component" value="Unassembled WGS sequence"/>
</dbReference>
<proteinExistence type="predicted"/>
<dbReference type="PROSITE" id="PS50294">
    <property type="entry name" value="WD_REPEATS_REGION"/>
    <property type="match status" value="1"/>
</dbReference>
<feature type="region of interest" description="Disordered" evidence="2">
    <location>
        <begin position="320"/>
        <end position="348"/>
    </location>
</feature>
<feature type="repeat" description="WD" evidence="1">
    <location>
        <begin position="141"/>
        <end position="183"/>
    </location>
</feature>
<accession>A0AAD5GYG5</accession>
<organism evidence="3 4">
    <name type="scientific">Chlorella ohadii</name>
    <dbReference type="NCBI Taxonomy" id="2649997"/>
    <lineage>
        <taxon>Eukaryota</taxon>
        <taxon>Viridiplantae</taxon>
        <taxon>Chlorophyta</taxon>
        <taxon>core chlorophytes</taxon>
        <taxon>Trebouxiophyceae</taxon>
        <taxon>Chlorellales</taxon>
        <taxon>Chlorellaceae</taxon>
        <taxon>Chlorella clade</taxon>
        <taxon>Chlorella</taxon>
    </lineage>
</organism>
<dbReference type="PROSITE" id="PS50082">
    <property type="entry name" value="WD_REPEATS_2"/>
    <property type="match status" value="1"/>
</dbReference>
<dbReference type="InterPro" id="IPR001680">
    <property type="entry name" value="WD40_rpt"/>
</dbReference>
<comment type="caution">
    <text evidence="3">The sequence shown here is derived from an EMBL/GenBank/DDBJ whole genome shotgun (WGS) entry which is preliminary data.</text>
</comment>
<name>A0AAD5GYG5_9CHLO</name>
<dbReference type="InterPro" id="IPR015943">
    <property type="entry name" value="WD40/YVTN_repeat-like_dom_sf"/>
</dbReference>
<evidence type="ECO:0000256" key="1">
    <source>
        <dbReference type="PROSITE-ProRule" id="PRU00221"/>
    </source>
</evidence>
<evidence type="ECO:0000313" key="4">
    <source>
        <dbReference type="Proteomes" id="UP001205105"/>
    </source>
</evidence>
<keyword evidence="1" id="KW-0853">WD repeat</keyword>
<evidence type="ECO:0000313" key="3">
    <source>
        <dbReference type="EMBL" id="KAI7837366.1"/>
    </source>
</evidence>
<evidence type="ECO:0000256" key="2">
    <source>
        <dbReference type="SAM" id="MobiDB-lite"/>
    </source>
</evidence>
<dbReference type="AlphaFoldDB" id="A0AAD5GYG5"/>
<sequence length="348" mass="37254">MLWSRLEERAGAQGVAVASSLCSPYLHGAVSTGDKLVALLTKLSGPEKVRQLLADPDLQAFQGSRASTRRPPLASKLARFDASFNAAAAAAAATTAPTAGAALLEARCEVTVYESFPTGQLAAGADILAFTGGVVRLSSLLTGHVGNVGCLSTCPTLPHTLVAGSNCGKVRVWDVRTAATHVLSTHGDKAVQAVALAEDQGVPFCFSAQLGGESILAWDLRAPGRCLYELATGNNDVVCLQWHAPSRSLFASTKCNYQDRVLWRNLDEHLAASHVQGTIDGYCWPDCMHRPTDFGHAWDARGDMLARYAFKDAPDLAVLPEEAEPDPDAEELSEEERRTFYPKSPRCY</sequence>
<keyword evidence="4" id="KW-1185">Reference proteome</keyword>
<gene>
    <name evidence="3" type="ORF">COHA_008805</name>
</gene>
<dbReference type="SUPFAM" id="SSF50978">
    <property type="entry name" value="WD40 repeat-like"/>
    <property type="match status" value="1"/>
</dbReference>
<protein>
    <submittedName>
        <fullName evidence="3">Uncharacterized protein</fullName>
    </submittedName>
</protein>
<dbReference type="SMART" id="SM00320">
    <property type="entry name" value="WD40"/>
    <property type="match status" value="1"/>
</dbReference>
<dbReference type="EMBL" id="JADXDR010000155">
    <property type="protein sequence ID" value="KAI7837366.1"/>
    <property type="molecule type" value="Genomic_DNA"/>
</dbReference>
<dbReference type="Gene3D" id="2.130.10.10">
    <property type="entry name" value="YVTN repeat-like/Quinoprotein amine dehydrogenase"/>
    <property type="match status" value="1"/>
</dbReference>
<dbReference type="InterPro" id="IPR036322">
    <property type="entry name" value="WD40_repeat_dom_sf"/>
</dbReference>
<feature type="compositionally biased region" description="Acidic residues" evidence="2">
    <location>
        <begin position="321"/>
        <end position="334"/>
    </location>
</feature>
<reference evidence="3" key="1">
    <citation type="submission" date="2020-11" db="EMBL/GenBank/DDBJ databases">
        <title>Chlorella ohadii genome sequencing and assembly.</title>
        <authorList>
            <person name="Murik O."/>
            <person name="Treves H."/>
            <person name="Kedem I."/>
            <person name="Shotland Y."/>
            <person name="Kaplan A."/>
        </authorList>
    </citation>
    <scope>NUCLEOTIDE SEQUENCE</scope>
    <source>
        <strain evidence="3">1</strain>
    </source>
</reference>